<dbReference type="PROSITE" id="PS00624">
    <property type="entry name" value="GMC_OXRED_2"/>
    <property type="match status" value="1"/>
</dbReference>
<protein>
    <recommendedName>
        <fullName evidence="5 6">Glucose-methanol-choline oxidoreductase N-terminal domain-containing protein</fullName>
    </recommendedName>
</protein>
<dbReference type="InterPro" id="IPR012132">
    <property type="entry name" value="GMC_OxRdtase"/>
</dbReference>
<feature type="binding site" evidence="2">
    <location>
        <position position="279"/>
    </location>
    <ligand>
        <name>FAD</name>
        <dbReference type="ChEBI" id="CHEBI:57692"/>
    </ligand>
</feature>
<dbReference type="AlphaFoldDB" id="A0AA38IHE0"/>
<evidence type="ECO:0000259" key="6">
    <source>
        <dbReference type="PROSITE" id="PS00624"/>
    </source>
</evidence>
<sequence length="609" mass="67406">MPLLFEVFFFFIVGAVSASLTSDYYQQLIAQETAKSLTYELPKKNEEFKTGYESNAINDYGEYDLVIVGAGTAGCILATRLSEIAKISILLLEAGGEENDFNQILAMWPYNLFSDFNWGYFSTPQKRSCLGMNNSQCVIYRGKVIGGGSSINGAMYVRGNCKDYDNWAALGNRGWSCKDVLPYFKKSENSQVDGDEGYHGIGGFWNIEYSLPESPLLHTFINGSLETNLPFIDYNGRNQIGVSKLQSNIKRGRRQSFGTAFLNNARKRSNLKVVTKALVTKITIDRRSKQATGVEFVTNNKKFRVRARKEVIVSAGAINTPQLLMLSGIGPKNHLKDMKIPLVVDLPVGKNLMEHPVINLIIHTNYTAPNISTAESVEQFLNGLGPLTKGANLEGLSFFHTRNTSTEGPEIQLITASPYAVDASLFPKLINFNTTIGQAFSKQLQPQNDMVWYVVLLHEKSRGQILLQSNNPIDFPNIDLNMFEEQDDVDVFSEGLEYAFRLLETEAFKKVNATLLDISLCGDSGTHSKQYMECLMRNLAGTGYHPIGTAAMGPDPRKFVVDDKLRVHGVGNLRVIDASIFPLGISGNTNAPTAMVAEKGADIIKSELK</sequence>
<gene>
    <name evidence="7" type="ORF">Zmor_009758</name>
</gene>
<organism evidence="7 8">
    <name type="scientific">Zophobas morio</name>
    <dbReference type="NCBI Taxonomy" id="2755281"/>
    <lineage>
        <taxon>Eukaryota</taxon>
        <taxon>Metazoa</taxon>
        <taxon>Ecdysozoa</taxon>
        <taxon>Arthropoda</taxon>
        <taxon>Hexapoda</taxon>
        <taxon>Insecta</taxon>
        <taxon>Pterygota</taxon>
        <taxon>Neoptera</taxon>
        <taxon>Endopterygota</taxon>
        <taxon>Coleoptera</taxon>
        <taxon>Polyphaga</taxon>
        <taxon>Cucujiformia</taxon>
        <taxon>Tenebrionidae</taxon>
        <taxon>Zophobas</taxon>
    </lineage>
</organism>
<keyword evidence="4" id="KW-0732">Signal</keyword>
<evidence type="ECO:0000256" key="4">
    <source>
        <dbReference type="SAM" id="SignalP"/>
    </source>
</evidence>
<dbReference type="GO" id="GO:0050660">
    <property type="term" value="F:flavin adenine dinucleotide binding"/>
    <property type="evidence" value="ECO:0007669"/>
    <property type="project" value="InterPro"/>
</dbReference>
<dbReference type="Pfam" id="PF00732">
    <property type="entry name" value="GMC_oxred_N"/>
    <property type="match status" value="1"/>
</dbReference>
<comment type="cofactor">
    <cofactor evidence="2">
        <name>FAD</name>
        <dbReference type="ChEBI" id="CHEBI:57692"/>
    </cofactor>
</comment>
<dbReference type="GO" id="GO:0016614">
    <property type="term" value="F:oxidoreductase activity, acting on CH-OH group of donors"/>
    <property type="evidence" value="ECO:0007669"/>
    <property type="project" value="InterPro"/>
</dbReference>
<evidence type="ECO:0000313" key="8">
    <source>
        <dbReference type="Proteomes" id="UP001168821"/>
    </source>
</evidence>
<dbReference type="Gene3D" id="3.50.50.60">
    <property type="entry name" value="FAD/NAD(P)-binding domain"/>
    <property type="match status" value="1"/>
</dbReference>
<proteinExistence type="inferred from homology"/>
<keyword evidence="3" id="KW-0285">Flavoprotein</keyword>
<feature type="domain" description="Glucose-methanol-choline oxidoreductase N-terminal" evidence="6">
    <location>
        <begin position="316"/>
        <end position="330"/>
    </location>
</feature>
<name>A0AA38IHE0_9CUCU</name>
<comment type="similarity">
    <text evidence="1 3">Belongs to the GMC oxidoreductase family.</text>
</comment>
<comment type="caution">
    <text evidence="7">The sequence shown here is derived from an EMBL/GenBank/DDBJ whole genome shotgun (WGS) entry which is preliminary data.</text>
</comment>
<evidence type="ECO:0000256" key="2">
    <source>
        <dbReference type="PIRSR" id="PIRSR000137-2"/>
    </source>
</evidence>
<dbReference type="PIRSF" id="PIRSF000137">
    <property type="entry name" value="Alcohol_oxidase"/>
    <property type="match status" value="1"/>
</dbReference>
<dbReference type="SUPFAM" id="SSF54373">
    <property type="entry name" value="FAD-linked reductases, C-terminal domain"/>
    <property type="match status" value="1"/>
</dbReference>
<dbReference type="InterPro" id="IPR000172">
    <property type="entry name" value="GMC_OxRdtase_N"/>
</dbReference>
<reference evidence="7" key="1">
    <citation type="journal article" date="2023" name="G3 (Bethesda)">
        <title>Whole genome assemblies of Zophobas morio and Tenebrio molitor.</title>
        <authorList>
            <person name="Kaur S."/>
            <person name="Stinson S.A."/>
            <person name="diCenzo G.C."/>
        </authorList>
    </citation>
    <scope>NUCLEOTIDE SEQUENCE</scope>
    <source>
        <strain evidence="7">QUZm001</strain>
    </source>
</reference>
<evidence type="ECO:0000313" key="7">
    <source>
        <dbReference type="EMBL" id="KAJ3657988.1"/>
    </source>
</evidence>
<feature type="signal peptide" evidence="4">
    <location>
        <begin position="1"/>
        <end position="18"/>
    </location>
</feature>
<dbReference type="Proteomes" id="UP001168821">
    <property type="component" value="Unassembled WGS sequence"/>
</dbReference>
<dbReference type="Pfam" id="PF05199">
    <property type="entry name" value="GMC_oxred_C"/>
    <property type="match status" value="1"/>
</dbReference>
<feature type="domain" description="Glucose-methanol-choline oxidoreductase N-terminal" evidence="5">
    <location>
        <begin position="142"/>
        <end position="165"/>
    </location>
</feature>
<dbReference type="InterPro" id="IPR036188">
    <property type="entry name" value="FAD/NAD-bd_sf"/>
</dbReference>
<evidence type="ECO:0000259" key="5">
    <source>
        <dbReference type="PROSITE" id="PS00623"/>
    </source>
</evidence>
<feature type="chain" id="PRO_5041394768" description="Glucose-methanol-choline oxidoreductase N-terminal domain-containing protein" evidence="4">
    <location>
        <begin position="19"/>
        <end position="609"/>
    </location>
</feature>
<evidence type="ECO:0000256" key="3">
    <source>
        <dbReference type="RuleBase" id="RU003968"/>
    </source>
</evidence>
<keyword evidence="8" id="KW-1185">Reference proteome</keyword>
<dbReference type="InterPro" id="IPR007867">
    <property type="entry name" value="GMC_OxRtase_C"/>
</dbReference>
<keyword evidence="2 3" id="KW-0274">FAD</keyword>
<dbReference type="EMBL" id="JALNTZ010000003">
    <property type="protein sequence ID" value="KAJ3657988.1"/>
    <property type="molecule type" value="Genomic_DNA"/>
</dbReference>
<dbReference type="PANTHER" id="PTHR11552">
    <property type="entry name" value="GLUCOSE-METHANOL-CHOLINE GMC OXIDOREDUCTASE"/>
    <property type="match status" value="1"/>
</dbReference>
<dbReference type="PANTHER" id="PTHR11552:SF158">
    <property type="entry name" value="GH23626P-RELATED"/>
    <property type="match status" value="1"/>
</dbReference>
<accession>A0AA38IHE0</accession>
<dbReference type="SUPFAM" id="SSF51905">
    <property type="entry name" value="FAD/NAD(P)-binding domain"/>
    <property type="match status" value="1"/>
</dbReference>
<dbReference type="Gene3D" id="3.30.560.10">
    <property type="entry name" value="Glucose Oxidase, domain 3"/>
    <property type="match status" value="1"/>
</dbReference>
<feature type="binding site" evidence="2">
    <location>
        <position position="144"/>
    </location>
    <ligand>
        <name>FAD</name>
        <dbReference type="ChEBI" id="CHEBI:57692"/>
    </ligand>
</feature>
<dbReference type="PROSITE" id="PS00623">
    <property type="entry name" value="GMC_OXRED_1"/>
    <property type="match status" value="1"/>
</dbReference>
<evidence type="ECO:0000256" key="1">
    <source>
        <dbReference type="ARBA" id="ARBA00010790"/>
    </source>
</evidence>